<dbReference type="EMBL" id="KZ824536">
    <property type="protein sequence ID" value="RAK93750.1"/>
    <property type="molecule type" value="Genomic_DNA"/>
</dbReference>
<evidence type="ECO:0000313" key="2">
    <source>
        <dbReference type="Proteomes" id="UP000249748"/>
    </source>
</evidence>
<gene>
    <name evidence="1" type="ORF">BO79DRAFT_135384</name>
</gene>
<organism evidence="1 2">
    <name type="scientific">Aspergillus costaricaensis CBS 115574</name>
    <dbReference type="NCBI Taxonomy" id="1448317"/>
    <lineage>
        <taxon>Eukaryota</taxon>
        <taxon>Fungi</taxon>
        <taxon>Dikarya</taxon>
        <taxon>Ascomycota</taxon>
        <taxon>Pezizomycotina</taxon>
        <taxon>Eurotiomycetes</taxon>
        <taxon>Eurotiomycetidae</taxon>
        <taxon>Eurotiales</taxon>
        <taxon>Aspergillaceae</taxon>
        <taxon>Aspergillus</taxon>
        <taxon>Aspergillus subgen. Circumdati</taxon>
    </lineage>
</organism>
<sequence length="950" mass="106862">MAVASRAAECAQLFDRLASALDGTEPDIENEIFRFNLWAANNFILAPGRASMDWRLRNAPLLQSTMVELLDDLKVDLIKQPTLPSNSTIPTELLYEAPLQAISETLDGLFRLSRAIRRSGIHRRYVRVGNYVEFDENGVNLTEAFKDGAKRLLEFRMKGSKASDGLRERIFNTVCLRQQYFSYLKAKKATNAPIAGTDRSHQSTPRPALRASASITGSLTSKAQGAVTQNSSRMRRVGPSIMTATTAQPDRIPKAYSEKSANERTSYDVESSGADIPPPPKVSGNHKESECPYCFLACSTEELSGRSWKRHFIQDLMPYVCVLESCPTPNSLFESGKDWLSHMKNQHPASGWTCVDSTHNTTFFFQSESGFREHLHQHHEGQFDDDDIDDIAAACYQKSPDDIIIRECPFCPTVQKLELKPKDMIDHVANHLISLAQISLAGHVDGGRSQSAWSGSRRDSNSLPSSLGSLPERLHSEFTDDDENEYLTSISGEVIPDAAEELIYAVWQNVQKPQYDPSLDLTIRHFIAQSELKAKGITKLTVGGSDDPDTSQSLKKGQATAPELNRSSEDSAGVLQNSDSEGSLEIVEMFGEEGNFRLDDHNTDDLPPFLCQSDSEIHDRFDELEWQQRMRLSEGMLANDPAHPYALEQDDPEVKARNRYVNVQAWANCRIHLRVPEGECDFINASPIILKDSATQEERTYIATQGPVSGYISHFWQMVFHESKDVAVVVMLTQTFEAGRERCAQYFPSHLEQASMILLTFDVKSRSEIRKLELRIGLETKIVWHFLFAGWADYSKPEGDDREALLELIRLSASKSGPQNSRVVHCSSGVGRTGTFIALDHLLQELESGQLLQLADPEADPVFDTVNQMREQRMMMVYNEMQFQFIYDVLREQTDIKLGKVGSVRPARNKGPIRSQMEDPRLVKAAKLAILLLRRPDRIRRNSDPLQREI</sequence>
<protein>
    <submittedName>
        <fullName evidence="1">Uncharacterized protein</fullName>
    </submittedName>
</protein>
<reference evidence="1" key="1">
    <citation type="submission" date="2018-02" db="EMBL/GenBank/DDBJ databases">
        <title>The genomes of Aspergillus section Nigri reveals drivers in fungal speciation.</title>
        <authorList>
            <consortium name="DOE Joint Genome Institute"/>
            <person name="Vesth T.C."/>
            <person name="Nybo J."/>
            <person name="Theobald S."/>
            <person name="Brandl J."/>
            <person name="Frisvad J.C."/>
            <person name="Nielsen K.F."/>
            <person name="Lyhne E.K."/>
            <person name="Kogle M.E."/>
            <person name="Kuo A."/>
            <person name="Riley R."/>
            <person name="Clum A."/>
            <person name="Nolan M."/>
            <person name="Lipzen A."/>
            <person name="Salamov A."/>
            <person name="Henrissat B."/>
            <person name="Wiebenga A."/>
            <person name="De vries R.P."/>
            <person name="Grigoriev I.V."/>
            <person name="Mortensen U.H."/>
            <person name="Andersen M.R."/>
            <person name="Baker S.E."/>
        </authorList>
    </citation>
    <scope>NUCLEOTIDE SEQUENCE</scope>
    <source>
        <strain evidence="1">CBS 115574</strain>
    </source>
</reference>
<proteinExistence type="predicted"/>
<name>A0ACD1IT21_9EURO</name>
<accession>A0ACD1IT21</accession>
<keyword evidence="2" id="KW-1185">Reference proteome</keyword>
<dbReference type="Proteomes" id="UP000249748">
    <property type="component" value="Unassembled WGS sequence"/>
</dbReference>
<evidence type="ECO:0000313" key="1">
    <source>
        <dbReference type="EMBL" id="RAK93750.1"/>
    </source>
</evidence>